<keyword evidence="2" id="KW-1185">Reference proteome</keyword>
<dbReference type="RefSeq" id="WP_097651552.1">
    <property type="nucleotide sequence ID" value="NZ_LYXE01000063.1"/>
</dbReference>
<gene>
    <name evidence="1" type="ORF">A9Q02_00835</name>
</gene>
<dbReference type="EMBL" id="LYXE01000063">
    <property type="protein sequence ID" value="PDV99791.1"/>
    <property type="molecule type" value="Genomic_DNA"/>
</dbReference>
<dbReference type="OrthoDB" id="164264at2"/>
<evidence type="ECO:0000313" key="2">
    <source>
        <dbReference type="Proteomes" id="UP000220922"/>
    </source>
</evidence>
<proteinExistence type="predicted"/>
<comment type="caution">
    <text evidence="1">The sequence shown here is derived from an EMBL/GenBank/DDBJ whole genome shotgun (WGS) entry which is preliminary data.</text>
</comment>
<dbReference type="Proteomes" id="UP000220922">
    <property type="component" value="Unassembled WGS sequence"/>
</dbReference>
<reference evidence="1 2" key="1">
    <citation type="submission" date="2016-05" db="EMBL/GenBank/DDBJ databases">
        <authorList>
            <person name="Lavstsen T."/>
            <person name="Jespersen J.S."/>
        </authorList>
    </citation>
    <scope>NUCLEOTIDE SEQUENCE [LARGE SCALE GENOMIC DNA]</scope>
    <source>
        <strain evidence="1 2">B7-9</strain>
    </source>
</reference>
<dbReference type="AlphaFoldDB" id="A0A2H3KQM6"/>
<protein>
    <submittedName>
        <fullName evidence="1">Uncharacterized protein</fullName>
    </submittedName>
</protein>
<accession>A0A2H3KQM6</accession>
<evidence type="ECO:0000313" key="1">
    <source>
        <dbReference type="EMBL" id="PDV99791.1"/>
    </source>
</evidence>
<organism evidence="1 2">
    <name type="scientific">Candidatus Chloroploca asiatica</name>
    <dbReference type="NCBI Taxonomy" id="1506545"/>
    <lineage>
        <taxon>Bacteria</taxon>
        <taxon>Bacillati</taxon>
        <taxon>Chloroflexota</taxon>
        <taxon>Chloroflexia</taxon>
        <taxon>Chloroflexales</taxon>
        <taxon>Chloroflexineae</taxon>
        <taxon>Oscillochloridaceae</taxon>
        <taxon>Candidatus Chloroploca</taxon>
    </lineage>
</organism>
<sequence length="160" mass="18589">MLDDQPEDQARVLVVIVPQPRDLALARDEGWYRVPLAHTPAQFAADYLAFYQTAAFGDERWSVRFYAEVLRYTIQTRRELLPDEPEHPRANERYYRVTLGPLRELPLPIPSARLRRVVFIATTFGQLRRASDLRDLYHPDEDDLPDDDLWGAGLAGRTLR</sequence>
<name>A0A2H3KQM6_9CHLR</name>